<dbReference type="InterPro" id="IPR018790">
    <property type="entry name" value="DUF2358"/>
</dbReference>
<evidence type="ECO:0000256" key="2">
    <source>
        <dbReference type="ARBA" id="ARBA00023284"/>
    </source>
</evidence>
<dbReference type="SUPFAM" id="SSF52833">
    <property type="entry name" value="Thioredoxin-like"/>
    <property type="match status" value="1"/>
</dbReference>
<feature type="signal peptide" evidence="4">
    <location>
        <begin position="1"/>
        <end position="16"/>
    </location>
</feature>
<dbReference type="PANTHER" id="PTHR34123:SF1">
    <property type="entry name" value="OS04G0578200 PROTEIN"/>
    <property type="match status" value="1"/>
</dbReference>
<dbReference type="Pfam" id="PF10184">
    <property type="entry name" value="DUF2358"/>
    <property type="match status" value="1"/>
</dbReference>
<evidence type="ECO:0000256" key="1">
    <source>
        <dbReference type="ARBA" id="ARBA00023157"/>
    </source>
</evidence>
<comment type="caution">
    <text evidence="6">The sequence shown here is derived from an EMBL/GenBank/DDBJ whole genome shotgun (WGS) entry which is preliminary data.</text>
</comment>
<evidence type="ECO:0000313" key="7">
    <source>
        <dbReference type="Proteomes" id="UP000751190"/>
    </source>
</evidence>
<dbReference type="Gene3D" id="3.40.30.10">
    <property type="entry name" value="Glutaredoxin"/>
    <property type="match status" value="1"/>
</dbReference>
<keyword evidence="1" id="KW-1015">Disulfide bond</keyword>
<dbReference type="InterPro" id="IPR002109">
    <property type="entry name" value="Glutaredoxin"/>
</dbReference>
<dbReference type="Pfam" id="PF00462">
    <property type="entry name" value="Glutaredoxin"/>
    <property type="match status" value="1"/>
</dbReference>
<dbReference type="PANTHER" id="PTHR34123">
    <property type="entry name" value="OS04G0578200 PROTEIN"/>
    <property type="match status" value="1"/>
</dbReference>
<dbReference type="CDD" id="cd03419">
    <property type="entry name" value="GRX_GRXh_1_2_like"/>
    <property type="match status" value="1"/>
</dbReference>
<sequence>MRAALVLVLALPGASAARAGAAPARLRQCCCRARVFAKERRSGGERDDEPTLAAKGAWYAAELVGNLAARTRGRPAARAQAAQAGAPRTLREAISRLEADYARRYFIIGAMDEALYADDCEFADPFTSFRGRDRFVSNLANLAGGFITDSRVRTLSASAAPAAPGERIAYTTRLLVKLQLALPWRPLLAWVWGVTHEVDPETLLVVRHVESWEVSPAEGVRQLFTPGPARGLDVGTQPPQPSGSATQARPQLDPVLGPLVRVARSSGLLRPEADGWEGEPSAWARPDSLAQRASLFAANRLRSVKQAIVDAAAGDFDPARIDARIAAESASAPVFLYSFSTCPFCKRAKEILDQEGARFTALELDVEPDGPAIRARLGRLTGRTSMPAIWVGGEYVGGCNDGPADGPPGIAALAQSGALLPKLRKARALDTRRRA</sequence>
<evidence type="ECO:0000256" key="4">
    <source>
        <dbReference type="SAM" id="SignalP"/>
    </source>
</evidence>
<keyword evidence="2" id="KW-0676">Redox-active center</keyword>
<dbReference type="PROSITE" id="PS00195">
    <property type="entry name" value="GLUTAREDOXIN_1"/>
    <property type="match status" value="1"/>
</dbReference>
<gene>
    <name evidence="6" type="ORF">KFE25_007169</name>
</gene>
<dbReference type="InterPro" id="IPR014025">
    <property type="entry name" value="Glutaredoxin_subgr"/>
</dbReference>
<keyword evidence="4" id="KW-0732">Signal</keyword>
<dbReference type="AlphaFoldDB" id="A0A8J5XTC1"/>
<dbReference type="EMBL" id="JAGTXO010000005">
    <property type="protein sequence ID" value="KAG8468117.1"/>
    <property type="molecule type" value="Genomic_DNA"/>
</dbReference>
<evidence type="ECO:0000313" key="6">
    <source>
        <dbReference type="EMBL" id="KAG8468117.1"/>
    </source>
</evidence>
<feature type="region of interest" description="Disordered" evidence="3">
    <location>
        <begin position="227"/>
        <end position="250"/>
    </location>
</feature>
<keyword evidence="7" id="KW-1185">Reference proteome</keyword>
<evidence type="ECO:0000256" key="3">
    <source>
        <dbReference type="SAM" id="MobiDB-lite"/>
    </source>
</evidence>
<dbReference type="Proteomes" id="UP000751190">
    <property type="component" value="Unassembled WGS sequence"/>
</dbReference>
<organism evidence="6 7">
    <name type="scientific">Diacronema lutheri</name>
    <name type="common">Unicellular marine alga</name>
    <name type="synonym">Monochrysis lutheri</name>
    <dbReference type="NCBI Taxonomy" id="2081491"/>
    <lineage>
        <taxon>Eukaryota</taxon>
        <taxon>Haptista</taxon>
        <taxon>Haptophyta</taxon>
        <taxon>Pavlovophyceae</taxon>
        <taxon>Pavlovales</taxon>
        <taxon>Pavlovaceae</taxon>
        <taxon>Diacronema</taxon>
    </lineage>
</organism>
<proteinExistence type="predicted"/>
<accession>A0A8J5XTC1</accession>
<dbReference type="InterPro" id="IPR011767">
    <property type="entry name" value="GLR_AS"/>
</dbReference>
<dbReference type="PRINTS" id="PR00160">
    <property type="entry name" value="GLUTAREDOXIN"/>
</dbReference>
<name>A0A8J5XTC1_DIALT</name>
<reference evidence="6" key="1">
    <citation type="submission" date="2021-05" db="EMBL/GenBank/DDBJ databases">
        <title>The genome of the haptophyte Pavlova lutheri (Diacronema luteri, Pavlovales) - a model for lipid biosynthesis in eukaryotic algae.</title>
        <authorList>
            <person name="Hulatt C.J."/>
            <person name="Posewitz M.C."/>
        </authorList>
    </citation>
    <scope>NUCLEOTIDE SEQUENCE</scope>
    <source>
        <strain evidence="6">NIVA-4/92</strain>
    </source>
</reference>
<dbReference type="InterPro" id="IPR036249">
    <property type="entry name" value="Thioredoxin-like_sf"/>
</dbReference>
<dbReference type="PROSITE" id="PS51354">
    <property type="entry name" value="GLUTAREDOXIN_2"/>
    <property type="match status" value="1"/>
</dbReference>
<feature type="chain" id="PRO_5035323641" description="Glutaredoxin domain-containing protein" evidence="4">
    <location>
        <begin position="17"/>
        <end position="435"/>
    </location>
</feature>
<evidence type="ECO:0000259" key="5">
    <source>
        <dbReference type="Pfam" id="PF00462"/>
    </source>
</evidence>
<protein>
    <recommendedName>
        <fullName evidence="5">Glutaredoxin domain-containing protein</fullName>
    </recommendedName>
</protein>
<dbReference type="OrthoDB" id="418495at2759"/>
<feature type="domain" description="Glutaredoxin" evidence="5">
    <location>
        <begin position="334"/>
        <end position="396"/>
    </location>
</feature>